<comment type="subcellular location">
    <subcellularLocation>
        <location evidence="1">Cell membrane</location>
        <topology evidence="1">Multi-pass membrane protein</topology>
    </subcellularLocation>
</comment>
<dbReference type="GO" id="GO:0005886">
    <property type="term" value="C:plasma membrane"/>
    <property type="evidence" value="ECO:0007669"/>
    <property type="project" value="UniProtKB-SubCell"/>
</dbReference>
<feature type="transmembrane region" description="Helical" evidence="6">
    <location>
        <begin position="169"/>
        <end position="191"/>
    </location>
</feature>
<sequence length="200" mass="22070">MLELWAYAFGIMYSPGPVNLLGLHGGIHGRTKQNIPYFVGVAAAMFILFVTMNLIGGSLVTQSSLPYFSVLGCGYIFYIAYKLLRATVTLTGHDNEEYLTFKDGLILQLLNPKGLIATLPIVTIQFPAAGIHGTSSVFWIAVLSMLAFGAPTSYSLIGSLLGRRIEQPMYFRVFNIVMALLLVFVAFEIGYQHVYLPWFG</sequence>
<keyword evidence="2" id="KW-1003">Cell membrane</keyword>
<feature type="transmembrane region" description="Helical" evidence="6">
    <location>
        <begin position="35"/>
        <end position="55"/>
    </location>
</feature>
<name>A0A1E5BYM2_9GAMM</name>
<dbReference type="Pfam" id="PF01810">
    <property type="entry name" value="LysE"/>
    <property type="match status" value="1"/>
</dbReference>
<dbReference type="PANTHER" id="PTHR30086:SF20">
    <property type="entry name" value="ARGININE EXPORTER PROTEIN ARGO-RELATED"/>
    <property type="match status" value="1"/>
</dbReference>
<dbReference type="PANTHER" id="PTHR30086">
    <property type="entry name" value="ARGININE EXPORTER PROTEIN ARGO"/>
    <property type="match status" value="1"/>
</dbReference>
<organism evidence="7 8">
    <name type="scientific">Enterovibrio norvegicus FF-454</name>
    <dbReference type="NCBI Taxonomy" id="1185651"/>
    <lineage>
        <taxon>Bacteria</taxon>
        <taxon>Pseudomonadati</taxon>
        <taxon>Pseudomonadota</taxon>
        <taxon>Gammaproteobacteria</taxon>
        <taxon>Vibrionales</taxon>
        <taxon>Vibrionaceae</taxon>
        <taxon>Enterovibrio</taxon>
    </lineage>
</organism>
<dbReference type="RefSeq" id="WP_016962530.1">
    <property type="nucleotide sequence ID" value="NZ_AJWN02000096.1"/>
</dbReference>
<keyword evidence="8" id="KW-1185">Reference proteome</keyword>
<dbReference type="EMBL" id="AJWN02000096">
    <property type="protein sequence ID" value="OEE58299.1"/>
    <property type="molecule type" value="Genomic_DNA"/>
</dbReference>
<dbReference type="GO" id="GO:0033228">
    <property type="term" value="P:cysteine export across plasma membrane"/>
    <property type="evidence" value="ECO:0007669"/>
    <property type="project" value="TreeGrafter"/>
</dbReference>
<gene>
    <name evidence="7" type="ORF">A1OK_04245</name>
</gene>
<keyword evidence="4 6" id="KW-1133">Transmembrane helix</keyword>
<feature type="transmembrane region" description="Helical" evidence="6">
    <location>
        <begin position="67"/>
        <end position="84"/>
    </location>
</feature>
<feature type="transmembrane region" description="Helical" evidence="6">
    <location>
        <begin position="138"/>
        <end position="157"/>
    </location>
</feature>
<reference evidence="7 8" key="1">
    <citation type="journal article" date="2012" name="Science">
        <title>Ecological populations of bacteria act as socially cohesive units of antibiotic production and resistance.</title>
        <authorList>
            <person name="Cordero O.X."/>
            <person name="Wildschutte H."/>
            <person name="Kirkup B."/>
            <person name="Proehl S."/>
            <person name="Ngo L."/>
            <person name="Hussain F."/>
            <person name="Le Roux F."/>
            <person name="Mincer T."/>
            <person name="Polz M.F."/>
        </authorList>
    </citation>
    <scope>NUCLEOTIDE SEQUENCE [LARGE SCALE GENOMIC DNA]</scope>
    <source>
        <strain evidence="7 8">FF-454</strain>
    </source>
</reference>
<evidence type="ECO:0000256" key="2">
    <source>
        <dbReference type="ARBA" id="ARBA00022475"/>
    </source>
</evidence>
<keyword evidence="3 6" id="KW-0812">Transmembrane</keyword>
<proteinExistence type="predicted"/>
<evidence type="ECO:0000256" key="1">
    <source>
        <dbReference type="ARBA" id="ARBA00004651"/>
    </source>
</evidence>
<evidence type="ECO:0000256" key="4">
    <source>
        <dbReference type="ARBA" id="ARBA00022989"/>
    </source>
</evidence>
<dbReference type="Proteomes" id="UP000095039">
    <property type="component" value="Unassembled WGS sequence"/>
</dbReference>
<evidence type="ECO:0000313" key="7">
    <source>
        <dbReference type="EMBL" id="OEE58299.1"/>
    </source>
</evidence>
<feature type="transmembrane region" description="Helical" evidence="6">
    <location>
        <begin position="6"/>
        <end position="23"/>
    </location>
</feature>
<dbReference type="InterPro" id="IPR001123">
    <property type="entry name" value="LeuE-type"/>
</dbReference>
<protein>
    <submittedName>
        <fullName evidence="7">Transporter</fullName>
    </submittedName>
</protein>
<keyword evidence="5 6" id="KW-0472">Membrane</keyword>
<accession>A0A1E5BYM2</accession>
<dbReference type="GO" id="GO:0015171">
    <property type="term" value="F:amino acid transmembrane transporter activity"/>
    <property type="evidence" value="ECO:0007669"/>
    <property type="project" value="TreeGrafter"/>
</dbReference>
<evidence type="ECO:0000313" key="8">
    <source>
        <dbReference type="Proteomes" id="UP000095039"/>
    </source>
</evidence>
<comment type="caution">
    <text evidence="7">The sequence shown here is derived from an EMBL/GenBank/DDBJ whole genome shotgun (WGS) entry which is preliminary data.</text>
</comment>
<evidence type="ECO:0000256" key="6">
    <source>
        <dbReference type="SAM" id="Phobius"/>
    </source>
</evidence>
<evidence type="ECO:0000256" key="5">
    <source>
        <dbReference type="ARBA" id="ARBA00023136"/>
    </source>
</evidence>
<evidence type="ECO:0000256" key="3">
    <source>
        <dbReference type="ARBA" id="ARBA00022692"/>
    </source>
</evidence>
<dbReference type="AlphaFoldDB" id="A0A1E5BYM2"/>
<feature type="transmembrane region" description="Helical" evidence="6">
    <location>
        <begin position="105"/>
        <end position="126"/>
    </location>
</feature>